<evidence type="ECO:0000259" key="2">
    <source>
        <dbReference type="PROSITE" id="PS51635"/>
    </source>
</evidence>
<dbReference type="AlphaFoldDB" id="A0A3B0WBU3"/>
<dbReference type="InterPro" id="IPR002641">
    <property type="entry name" value="PNPLA_dom"/>
</dbReference>
<dbReference type="GO" id="GO:0004623">
    <property type="term" value="F:phospholipase A2 activity"/>
    <property type="evidence" value="ECO:0007669"/>
    <property type="project" value="TreeGrafter"/>
</dbReference>
<dbReference type="GO" id="GO:0005829">
    <property type="term" value="C:cytosol"/>
    <property type="evidence" value="ECO:0007669"/>
    <property type="project" value="TreeGrafter"/>
</dbReference>
<dbReference type="PANTHER" id="PTHR10728:SF40">
    <property type="entry name" value="PATATIN FAMILY PROTEIN"/>
    <property type="match status" value="1"/>
</dbReference>
<proteinExistence type="predicted"/>
<evidence type="ECO:0000256" key="1">
    <source>
        <dbReference type="ARBA" id="ARBA00023098"/>
    </source>
</evidence>
<dbReference type="PROSITE" id="PS51635">
    <property type="entry name" value="PNPLA"/>
    <property type="match status" value="1"/>
</dbReference>
<protein>
    <recommendedName>
        <fullName evidence="2">PNPLA domain-containing protein</fullName>
    </recommendedName>
</protein>
<dbReference type="SUPFAM" id="SSF52151">
    <property type="entry name" value="FabD/lysophospholipase-like"/>
    <property type="match status" value="1"/>
</dbReference>
<dbReference type="InterPro" id="IPR016035">
    <property type="entry name" value="Acyl_Trfase/lysoPLipase"/>
</dbReference>
<evidence type="ECO:0000313" key="3">
    <source>
        <dbReference type="EMBL" id="VAW48652.1"/>
    </source>
</evidence>
<dbReference type="PANTHER" id="PTHR10728">
    <property type="entry name" value="CYTOSOLIC PHOSPHOLIPASE A2"/>
    <property type="match status" value="1"/>
</dbReference>
<accession>A0A3B0WBU3</accession>
<reference evidence="3" key="1">
    <citation type="submission" date="2018-06" db="EMBL/GenBank/DDBJ databases">
        <authorList>
            <person name="Zhirakovskaya E."/>
        </authorList>
    </citation>
    <scope>NUCLEOTIDE SEQUENCE</scope>
</reference>
<feature type="domain" description="PNPLA" evidence="2">
    <location>
        <begin position="88"/>
        <end position="324"/>
    </location>
</feature>
<sequence length="479" mass="53258">MAKMNFSKSIFILRQAPSISYSTFNIKVLFVQYRIFSLFLIFLVLSGCSSYGTIHNQKQILPKETYEPDFSITSKLQSRPRGNITLALAFSGGGTRAAAFAYGVLQELEQTTLYHKNKSYRLIDEVDLISAVSGGSFIAAYYGLHGQKTFKKFKKAMLQQNIEDTLISAILSPFSWFLTTGRTEIAIQLYNNTLFKNATFQDLNKPGSPLILINASDLGNGVRFSFVQEYFDLICSDINNYPIARAVAASSAVPVAFNPVIIQNFQPCDNLAHEKLQLAALRVQHNNELKQATNGLKNYIEINYPYLHLVDGGITDNLGLRAIYEAVELSGGANHFAKRIGKPPAKSLAVISVDASAQTAPEFRLSNKVPSIKESIDAMTDIQIHRYNTSTLNLFSKALTKWSAELSTPQNKVTPFFITLNFNQLSTPEHRSELNNIPTSLSLTEPEITKLIHAGRFLLKNNSSFQALIKQLSTKGKSK</sequence>
<keyword evidence="1" id="KW-0443">Lipid metabolism</keyword>
<dbReference type="Pfam" id="PF01734">
    <property type="entry name" value="Patatin"/>
    <property type="match status" value="1"/>
</dbReference>
<organism evidence="3">
    <name type="scientific">hydrothermal vent metagenome</name>
    <dbReference type="NCBI Taxonomy" id="652676"/>
    <lineage>
        <taxon>unclassified sequences</taxon>
        <taxon>metagenomes</taxon>
        <taxon>ecological metagenomes</taxon>
    </lineage>
</organism>
<dbReference type="GO" id="GO:0046475">
    <property type="term" value="P:glycerophospholipid catabolic process"/>
    <property type="evidence" value="ECO:0007669"/>
    <property type="project" value="TreeGrafter"/>
</dbReference>
<dbReference type="Gene3D" id="3.40.1090.10">
    <property type="entry name" value="Cytosolic phospholipase A2 catalytic domain"/>
    <property type="match status" value="1"/>
</dbReference>
<name>A0A3B0WBU3_9ZZZZ</name>
<dbReference type="EMBL" id="UOFC01000221">
    <property type="protein sequence ID" value="VAW48652.1"/>
    <property type="molecule type" value="Genomic_DNA"/>
</dbReference>
<gene>
    <name evidence="3" type="ORF">MNBD_GAMMA03-1370</name>
</gene>